<keyword evidence="4 6" id="KW-0720">Serine protease</keyword>
<feature type="active site" evidence="7 9">
    <location>
        <position position="732"/>
    </location>
</feature>
<dbReference type="EMBL" id="CAMPGE010025991">
    <property type="protein sequence ID" value="CAI2383693.1"/>
    <property type="molecule type" value="Genomic_DNA"/>
</dbReference>
<dbReference type="InterPro" id="IPR027417">
    <property type="entry name" value="P-loop_NTPase"/>
</dbReference>
<dbReference type="SMART" id="SM00382">
    <property type="entry name" value="AAA"/>
    <property type="match status" value="1"/>
</dbReference>
<dbReference type="SUPFAM" id="SSF54211">
    <property type="entry name" value="Ribosomal protein S5 domain 2-like"/>
    <property type="match status" value="1"/>
</dbReference>
<dbReference type="PANTHER" id="PTHR10046">
    <property type="entry name" value="ATP DEPENDENT LON PROTEASE FAMILY MEMBER"/>
    <property type="match status" value="1"/>
</dbReference>
<keyword evidence="2 6" id="KW-0547">Nucleotide-binding</keyword>
<evidence type="ECO:0000256" key="2">
    <source>
        <dbReference type="ARBA" id="ARBA00022741"/>
    </source>
</evidence>
<comment type="similarity">
    <text evidence="6 9 10">Belongs to the peptidase S16 family.</text>
</comment>
<dbReference type="GO" id="GO:0006508">
    <property type="term" value="P:proteolysis"/>
    <property type="evidence" value="ECO:0007669"/>
    <property type="project" value="UniProtKB-KW"/>
</dbReference>
<dbReference type="PROSITE" id="PS01046">
    <property type="entry name" value="LON_SER"/>
    <property type="match status" value="1"/>
</dbReference>
<evidence type="ECO:0000313" key="13">
    <source>
        <dbReference type="EMBL" id="CAI2383693.1"/>
    </source>
</evidence>
<dbReference type="InterPro" id="IPR008269">
    <property type="entry name" value="Lon_proteolytic"/>
</dbReference>
<keyword evidence="1 6" id="KW-0645">Protease</keyword>
<dbReference type="GO" id="GO:0005524">
    <property type="term" value="F:ATP binding"/>
    <property type="evidence" value="ECO:0007669"/>
    <property type="project" value="UniProtKB-KW"/>
</dbReference>
<dbReference type="InterPro" id="IPR003593">
    <property type="entry name" value="AAA+_ATPase"/>
</dbReference>
<dbReference type="CDD" id="cd19500">
    <property type="entry name" value="RecA-like_Lon"/>
    <property type="match status" value="1"/>
</dbReference>
<evidence type="ECO:0000256" key="10">
    <source>
        <dbReference type="RuleBase" id="RU000591"/>
    </source>
</evidence>
<dbReference type="InterPro" id="IPR054594">
    <property type="entry name" value="Lon_lid"/>
</dbReference>
<evidence type="ECO:0000256" key="5">
    <source>
        <dbReference type="ARBA" id="ARBA00022840"/>
    </source>
</evidence>
<evidence type="ECO:0000256" key="3">
    <source>
        <dbReference type="ARBA" id="ARBA00022801"/>
    </source>
</evidence>
<dbReference type="Gene3D" id="1.20.5.5270">
    <property type="match status" value="1"/>
</dbReference>
<dbReference type="InterPro" id="IPR004815">
    <property type="entry name" value="Lon_bac/euk-typ"/>
</dbReference>
<dbReference type="PIRSF" id="PIRSF001174">
    <property type="entry name" value="Lon_proteas"/>
    <property type="match status" value="1"/>
</dbReference>
<gene>
    <name evidence="13" type="ORF">ECRASSUSDP1_LOCUS25202</name>
</gene>
<dbReference type="GO" id="GO:0004176">
    <property type="term" value="F:ATP-dependent peptidase activity"/>
    <property type="evidence" value="ECO:0007669"/>
    <property type="project" value="UniProtKB-UniRule"/>
</dbReference>
<keyword evidence="14" id="KW-1185">Reference proteome</keyword>
<evidence type="ECO:0000313" key="14">
    <source>
        <dbReference type="Proteomes" id="UP001295684"/>
    </source>
</evidence>
<keyword evidence="3 6" id="KW-0378">Hydrolase</keyword>
<dbReference type="Gene3D" id="3.30.230.10">
    <property type="match status" value="1"/>
</dbReference>
<feature type="binding site" evidence="8">
    <location>
        <begin position="380"/>
        <end position="387"/>
    </location>
    <ligand>
        <name>ATP</name>
        <dbReference type="ChEBI" id="CHEBI:30616"/>
    </ligand>
</feature>
<evidence type="ECO:0000256" key="4">
    <source>
        <dbReference type="ARBA" id="ARBA00022825"/>
    </source>
</evidence>
<dbReference type="InterPro" id="IPR008268">
    <property type="entry name" value="Peptidase_S16_AS"/>
</dbReference>
<dbReference type="InterPro" id="IPR020568">
    <property type="entry name" value="Ribosomal_Su5_D2-typ_SF"/>
</dbReference>
<dbReference type="SUPFAM" id="SSF52540">
    <property type="entry name" value="P-loop containing nucleoside triphosphate hydrolases"/>
    <property type="match status" value="1"/>
</dbReference>
<accession>A0AAD2D8W3</accession>
<dbReference type="PRINTS" id="PR00830">
    <property type="entry name" value="ENDOLAPTASE"/>
</dbReference>
<dbReference type="Gene3D" id="3.40.50.300">
    <property type="entry name" value="P-loop containing nucleotide triphosphate hydrolases"/>
    <property type="match status" value="1"/>
</dbReference>
<reference evidence="13" key="1">
    <citation type="submission" date="2023-07" db="EMBL/GenBank/DDBJ databases">
        <authorList>
            <consortium name="AG Swart"/>
            <person name="Singh M."/>
            <person name="Singh A."/>
            <person name="Seah K."/>
            <person name="Emmerich C."/>
        </authorList>
    </citation>
    <scope>NUCLEOTIDE SEQUENCE</scope>
    <source>
        <strain evidence="13">DP1</strain>
    </source>
</reference>
<evidence type="ECO:0000256" key="9">
    <source>
        <dbReference type="PROSITE-ProRule" id="PRU01122"/>
    </source>
</evidence>
<dbReference type="InterPro" id="IPR027065">
    <property type="entry name" value="Lon_Prtase"/>
</dbReference>
<evidence type="ECO:0000256" key="7">
    <source>
        <dbReference type="PIRSR" id="PIRSR001174-1"/>
    </source>
</evidence>
<dbReference type="AlphaFoldDB" id="A0AAD2D8W3"/>
<name>A0AAD2D8W3_EUPCR</name>
<dbReference type="InterPro" id="IPR003959">
    <property type="entry name" value="ATPase_AAA_core"/>
</dbReference>
<dbReference type="InterPro" id="IPR014721">
    <property type="entry name" value="Ribsml_uS5_D2-typ_fold_subgr"/>
</dbReference>
<dbReference type="Pfam" id="PF02190">
    <property type="entry name" value="LON_substr_bdg"/>
    <property type="match status" value="1"/>
</dbReference>
<dbReference type="GO" id="GO:0030163">
    <property type="term" value="P:protein catabolic process"/>
    <property type="evidence" value="ECO:0007669"/>
    <property type="project" value="InterPro"/>
</dbReference>
<protein>
    <recommendedName>
        <fullName evidence="6 11">Lon protease homolog</fullName>
        <ecNumber evidence="6 11">3.4.21.-</ecNumber>
    </recommendedName>
</protein>
<dbReference type="Pfam" id="PF22667">
    <property type="entry name" value="Lon_lid"/>
    <property type="match status" value="1"/>
</dbReference>
<comment type="caution">
    <text evidence="13">The sequence shown here is derived from an EMBL/GenBank/DDBJ whole genome shotgun (WGS) entry which is preliminary data.</text>
</comment>
<sequence>MTTLKGEEADLQIVMVDSVYFPSQRLRIKTDDPNSVFKNYQGDVFGIFCTNSTPLASSTKNSTYPNQMGVMVNIVKEESLTERSPFVKNYTDFVVECTKRIIICQEITDFSAFEKSSQVINAKVQYLDENENEEEIQEVKETKLDETLRTLAIKYCTIPRLGIGVSSVLQQKAKAIQNCLNITDLSFRCCSLLFMTSNEAKYKLLETNSLKERIVNCINHLKTEINITEENNEKRKKNQMKKLNLDNVGLTDLYQGVKTKRPRMKKGGADNTEAIQELLEKFEKLDLPEEAKTIVVRELKNLSRMQPSHHEYGNIEKYLETLAELPWNKSQEENLDPKNAQIILDEDHYGLEKVKQRIVEFLAIRKLKDDHKGTILCFNGPPGVGKTSLGKSIAKALGRKFYRIALGGIKDESLIRGFRRTYVGSTPGVIIQSLKKVNTNNPVFLLDEIDKIGQDWKGDTSSAMLEVLDPEQNTKFTDHYLATPFDLSQVMFIATSNNLETIHPALLDRMEVIDISGYSVKEKVQISMNYLIPKQIEANGISDQIISFSKPMVTKVVKEYTMESGVRNLDRCMGSICRSVAYKYAITKQRDGFEKIDVDEELIIKALGNPKFNFILNKKISRPGLAIGLAYTSVGGKSLLIETSKYPGNGKLKLTGKLGDVMKESVATALSWIKTNSIRLGLIQEKSYTNPQDFDILEEDYINEGDYKAISFSKYDVHCHFPAAAIPKDGPSAGVTITTALVSLFTNRRVKDSIAMTGEISLHGDVLPVGGIKEKCIAAMQSGIKLVLLPEENRLDAQDLPDDVKEALEIRFCTKIDEVLENALSHEIDQEFIRDAYKPLFTSKI</sequence>
<dbReference type="PROSITE" id="PS51786">
    <property type="entry name" value="LON_PROTEOLYTIC"/>
    <property type="match status" value="1"/>
</dbReference>
<dbReference type="GO" id="GO:0016887">
    <property type="term" value="F:ATP hydrolysis activity"/>
    <property type="evidence" value="ECO:0007669"/>
    <property type="project" value="InterPro"/>
</dbReference>
<evidence type="ECO:0000259" key="12">
    <source>
        <dbReference type="PROSITE" id="PS51786"/>
    </source>
</evidence>
<dbReference type="Pfam" id="PF05362">
    <property type="entry name" value="Lon_C"/>
    <property type="match status" value="2"/>
</dbReference>
<proteinExistence type="inferred from homology"/>
<feature type="domain" description="Lon proteolytic" evidence="12">
    <location>
        <begin position="620"/>
        <end position="826"/>
    </location>
</feature>
<dbReference type="NCBIfam" id="TIGR00763">
    <property type="entry name" value="lon"/>
    <property type="match status" value="1"/>
</dbReference>
<evidence type="ECO:0000256" key="8">
    <source>
        <dbReference type="PIRSR" id="PIRSR001174-2"/>
    </source>
</evidence>
<dbReference type="Proteomes" id="UP001295684">
    <property type="component" value="Unassembled WGS sequence"/>
</dbReference>
<dbReference type="Pfam" id="PF00004">
    <property type="entry name" value="AAA"/>
    <property type="match status" value="1"/>
</dbReference>
<evidence type="ECO:0000256" key="1">
    <source>
        <dbReference type="ARBA" id="ARBA00022670"/>
    </source>
</evidence>
<dbReference type="InterPro" id="IPR003111">
    <property type="entry name" value="Lon_prtase_N"/>
</dbReference>
<feature type="active site" evidence="7 9">
    <location>
        <position position="775"/>
    </location>
</feature>
<evidence type="ECO:0000256" key="6">
    <source>
        <dbReference type="PIRNR" id="PIRNR001174"/>
    </source>
</evidence>
<organism evidence="13 14">
    <name type="scientific">Euplotes crassus</name>
    <dbReference type="NCBI Taxonomy" id="5936"/>
    <lineage>
        <taxon>Eukaryota</taxon>
        <taxon>Sar</taxon>
        <taxon>Alveolata</taxon>
        <taxon>Ciliophora</taxon>
        <taxon>Intramacronucleata</taxon>
        <taxon>Spirotrichea</taxon>
        <taxon>Hypotrichia</taxon>
        <taxon>Euplotida</taxon>
        <taxon>Euplotidae</taxon>
        <taxon>Moneuplotes</taxon>
    </lineage>
</organism>
<evidence type="ECO:0000256" key="11">
    <source>
        <dbReference type="RuleBase" id="RU000592"/>
    </source>
</evidence>
<keyword evidence="5 6" id="KW-0067">ATP-binding</keyword>
<dbReference type="EC" id="3.4.21.-" evidence="6 11"/>
<dbReference type="FunFam" id="3.40.50.300:FF:000382">
    <property type="entry name" value="Lon protease homolog 2, peroxisomal"/>
    <property type="match status" value="1"/>
</dbReference>
<dbReference type="Gene3D" id="1.10.8.60">
    <property type="match status" value="1"/>
</dbReference>
<dbReference type="GO" id="GO:0004252">
    <property type="term" value="F:serine-type endopeptidase activity"/>
    <property type="evidence" value="ECO:0007669"/>
    <property type="project" value="UniProtKB-UniRule"/>
</dbReference>